<dbReference type="EMBL" id="SMOL01000403">
    <property type="protein sequence ID" value="KAB2614605.1"/>
    <property type="molecule type" value="Genomic_DNA"/>
</dbReference>
<dbReference type="PANTHER" id="PTHR13271">
    <property type="entry name" value="UNCHARACTERIZED PUTATIVE METHYLTRANSFERASE"/>
    <property type="match status" value="1"/>
</dbReference>
<proteinExistence type="predicted"/>
<feature type="domain" description="Rubisco LSMT substrate-binding" evidence="4">
    <location>
        <begin position="70"/>
        <end position="139"/>
    </location>
</feature>
<accession>A0A5N5GGI1</accession>
<reference evidence="5 6" key="1">
    <citation type="submission" date="2019-09" db="EMBL/GenBank/DDBJ databases">
        <authorList>
            <person name="Ou C."/>
        </authorList>
    </citation>
    <scope>NUCLEOTIDE SEQUENCE [LARGE SCALE GENOMIC DNA]</scope>
    <source>
        <strain evidence="5">S2</strain>
        <tissue evidence="5">Leaf</tissue>
    </source>
</reference>
<protein>
    <submittedName>
        <fullName evidence="5">Ribulose-1,5 bisphosphate carboxylase/oxygenase large subunit N-methyltransferase</fullName>
    </submittedName>
</protein>
<evidence type="ECO:0000259" key="4">
    <source>
        <dbReference type="Pfam" id="PF09273"/>
    </source>
</evidence>
<keyword evidence="2 5" id="KW-0808">Transferase</keyword>
<dbReference type="SUPFAM" id="SSF81822">
    <property type="entry name" value="RuBisCo LSMT C-terminal, substrate-binding domain"/>
    <property type="match status" value="1"/>
</dbReference>
<dbReference type="OrthoDB" id="341421at2759"/>
<dbReference type="Proteomes" id="UP000327157">
    <property type="component" value="Unassembled WGS sequence"/>
</dbReference>
<evidence type="ECO:0000256" key="1">
    <source>
        <dbReference type="ARBA" id="ARBA00022603"/>
    </source>
</evidence>
<name>A0A5N5GGI1_9ROSA</name>
<sequence length="156" mass="18275">MQVFISYGKKSNGERLLSYGFVPREGTNPRDSVEVPVSLSKSDKCYKEKLEVLRKHGLSAWLQQHQTNLPRRRIYDTVIEEEALRLIPDTCEASISKYDKFLQASGSMDLDVASPKQLNRRLFLKQLAVDLSTSERRILFRAQHILRRRLRDIRKW</sequence>
<keyword evidence="3" id="KW-0949">S-adenosyl-L-methionine</keyword>
<keyword evidence="6" id="KW-1185">Reference proteome</keyword>
<organism evidence="5 6">
    <name type="scientific">Pyrus ussuriensis x Pyrus communis</name>
    <dbReference type="NCBI Taxonomy" id="2448454"/>
    <lineage>
        <taxon>Eukaryota</taxon>
        <taxon>Viridiplantae</taxon>
        <taxon>Streptophyta</taxon>
        <taxon>Embryophyta</taxon>
        <taxon>Tracheophyta</taxon>
        <taxon>Spermatophyta</taxon>
        <taxon>Magnoliopsida</taxon>
        <taxon>eudicotyledons</taxon>
        <taxon>Gunneridae</taxon>
        <taxon>Pentapetalae</taxon>
        <taxon>rosids</taxon>
        <taxon>fabids</taxon>
        <taxon>Rosales</taxon>
        <taxon>Rosaceae</taxon>
        <taxon>Amygdaloideae</taxon>
        <taxon>Maleae</taxon>
        <taxon>Pyrus</taxon>
    </lineage>
</organism>
<comment type="caution">
    <text evidence="5">The sequence shown here is derived from an EMBL/GenBank/DDBJ whole genome shotgun (WGS) entry which is preliminary data.</text>
</comment>
<dbReference type="InterPro" id="IPR036464">
    <property type="entry name" value="Rubisco_LSMT_subst-bd_sf"/>
</dbReference>
<evidence type="ECO:0000256" key="3">
    <source>
        <dbReference type="ARBA" id="ARBA00022691"/>
    </source>
</evidence>
<evidence type="ECO:0000313" key="6">
    <source>
        <dbReference type="Proteomes" id="UP000327157"/>
    </source>
</evidence>
<dbReference type="PANTHER" id="PTHR13271:SF123">
    <property type="entry name" value="RIBULOSE-1,5-BISPHOSPHATE CARBOXYLASE_OXYGENASE SMALL SUBUNIT N-METHYLTRANSFERASE I-RELATED"/>
    <property type="match status" value="1"/>
</dbReference>
<keyword evidence="1 5" id="KW-0489">Methyltransferase</keyword>
<evidence type="ECO:0000313" key="5">
    <source>
        <dbReference type="EMBL" id="KAB2614605.1"/>
    </source>
</evidence>
<dbReference type="InterPro" id="IPR015353">
    <property type="entry name" value="Rubisco_LSMT_subst-bd"/>
</dbReference>
<dbReference type="GO" id="GO:0032259">
    <property type="term" value="P:methylation"/>
    <property type="evidence" value="ECO:0007669"/>
    <property type="project" value="UniProtKB-KW"/>
</dbReference>
<dbReference type="Gene3D" id="3.90.1420.10">
    <property type="entry name" value="Rubisco LSMT, substrate-binding domain"/>
    <property type="match status" value="2"/>
</dbReference>
<reference evidence="5 6" key="2">
    <citation type="submission" date="2019-11" db="EMBL/GenBank/DDBJ databases">
        <title>A de novo genome assembly of a pear dwarfing rootstock.</title>
        <authorList>
            <person name="Wang F."/>
            <person name="Wang J."/>
            <person name="Li S."/>
            <person name="Zhang Y."/>
            <person name="Fang M."/>
            <person name="Ma L."/>
            <person name="Zhao Y."/>
            <person name="Jiang S."/>
        </authorList>
    </citation>
    <scope>NUCLEOTIDE SEQUENCE [LARGE SCALE GENOMIC DNA]</scope>
    <source>
        <strain evidence="5">S2</strain>
        <tissue evidence="5">Leaf</tissue>
    </source>
</reference>
<dbReference type="Pfam" id="PF09273">
    <property type="entry name" value="Rubis-subs-bind"/>
    <property type="match status" value="1"/>
</dbReference>
<dbReference type="AlphaFoldDB" id="A0A5N5GGI1"/>
<dbReference type="GO" id="GO:0016279">
    <property type="term" value="F:protein-lysine N-methyltransferase activity"/>
    <property type="evidence" value="ECO:0007669"/>
    <property type="project" value="TreeGrafter"/>
</dbReference>
<dbReference type="InterPro" id="IPR050600">
    <property type="entry name" value="SETD3_SETD6_MTase"/>
</dbReference>
<gene>
    <name evidence="5" type="ORF">D8674_041115</name>
</gene>
<evidence type="ECO:0000256" key="2">
    <source>
        <dbReference type="ARBA" id="ARBA00022679"/>
    </source>
</evidence>